<evidence type="ECO:0000259" key="1">
    <source>
        <dbReference type="Pfam" id="PF12697"/>
    </source>
</evidence>
<dbReference type="GO" id="GO:0016787">
    <property type="term" value="F:hydrolase activity"/>
    <property type="evidence" value="ECO:0007669"/>
    <property type="project" value="UniProtKB-KW"/>
</dbReference>
<dbReference type="Gene3D" id="3.40.50.1820">
    <property type="entry name" value="alpha/beta hydrolase"/>
    <property type="match status" value="1"/>
</dbReference>
<keyword evidence="3" id="KW-1185">Reference proteome</keyword>
<evidence type="ECO:0000313" key="3">
    <source>
        <dbReference type="Proteomes" id="UP000025171"/>
    </source>
</evidence>
<gene>
    <name evidence="2" type="ORF">HJO_13026</name>
</gene>
<keyword evidence="2" id="KW-0378">Hydrolase</keyword>
<evidence type="ECO:0000313" key="2">
    <source>
        <dbReference type="EMBL" id="KCZ90775.1"/>
    </source>
</evidence>
<reference evidence="2 3" key="1">
    <citation type="journal article" date="2014" name="Antonie Van Leeuwenhoek">
        <title>Hyphomonas beringensis sp. nov. and Hyphomonas chukchiensis sp. nov., isolated from surface seawater of the Bering Sea and Chukchi Sea.</title>
        <authorList>
            <person name="Li C."/>
            <person name="Lai Q."/>
            <person name="Li G."/>
            <person name="Dong C."/>
            <person name="Wang J."/>
            <person name="Liao Y."/>
            <person name="Shao Z."/>
        </authorList>
    </citation>
    <scope>NUCLEOTIDE SEQUENCE [LARGE SCALE GENOMIC DNA]</scope>
    <source>
        <strain evidence="2 3">MHS-2</strain>
    </source>
</reference>
<dbReference type="Pfam" id="PF12697">
    <property type="entry name" value="Abhydrolase_6"/>
    <property type="match status" value="1"/>
</dbReference>
<comment type="caution">
    <text evidence="2">The sequence shown here is derived from an EMBL/GenBank/DDBJ whole genome shotgun (WGS) entry which is preliminary data.</text>
</comment>
<dbReference type="InterPro" id="IPR000639">
    <property type="entry name" value="Epox_hydrolase-like"/>
</dbReference>
<dbReference type="InterPro" id="IPR050266">
    <property type="entry name" value="AB_hydrolase_sf"/>
</dbReference>
<dbReference type="PRINTS" id="PR00412">
    <property type="entry name" value="EPOXHYDRLASE"/>
</dbReference>
<sequence length="247" mass="27482">MILFVHGVPDTPKLWEPAIQALGLKAGEWHAPALPGFGCPVPPGFSRTKDAYADWLIGEMEAIGRPVNIVGHDWGALLTLRACSLRPDLVESWCVTNAVIDSQYSGHRMARLWATPLLGELVMRGMRDTAKLETALIAGGMPAPLAAHEAPLVDKTMRQAILKLYRSARGLRFRGDWEDDLAQLPTKGQVFWGETDPFVNLSVAQRFCQRWKFPLHVEEGAGHWACAERAGSFALVLKEFWATKRRM</sequence>
<accession>A0A059FJC8</accession>
<dbReference type="AlphaFoldDB" id="A0A059FJC8"/>
<dbReference type="SUPFAM" id="SSF53474">
    <property type="entry name" value="alpha/beta-Hydrolases"/>
    <property type="match status" value="1"/>
</dbReference>
<proteinExistence type="predicted"/>
<dbReference type="STRING" id="1280950.HJO_13026"/>
<name>A0A059FJC8_9PROT</name>
<feature type="domain" description="AB hydrolase-1" evidence="1">
    <location>
        <begin position="2"/>
        <end position="229"/>
    </location>
</feature>
<dbReference type="OrthoDB" id="9804723at2"/>
<dbReference type="PANTHER" id="PTHR43798:SF33">
    <property type="entry name" value="HYDROLASE, PUTATIVE (AFU_ORTHOLOGUE AFUA_2G14860)-RELATED"/>
    <property type="match status" value="1"/>
</dbReference>
<dbReference type="RefSeq" id="WP_035617531.1">
    <property type="nucleotide sequence ID" value="NZ_ARYK01000006.1"/>
</dbReference>
<dbReference type="GO" id="GO:0016020">
    <property type="term" value="C:membrane"/>
    <property type="evidence" value="ECO:0007669"/>
    <property type="project" value="TreeGrafter"/>
</dbReference>
<dbReference type="PANTHER" id="PTHR43798">
    <property type="entry name" value="MONOACYLGLYCEROL LIPASE"/>
    <property type="match status" value="1"/>
</dbReference>
<dbReference type="InterPro" id="IPR000073">
    <property type="entry name" value="AB_hydrolase_1"/>
</dbReference>
<dbReference type="InterPro" id="IPR029058">
    <property type="entry name" value="AB_hydrolase_fold"/>
</dbReference>
<dbReference type="Proteomes" id="UP000025171">
    <property type="component" value="Unassembled WGS sequence"/>
</dbReference>
<organism evidence="2 3">
    <name type="scientific">Hyphomonas johnsonii MHS-2</name>
    <dbReference type="NCBI Taxonomy" id="1280950"/>
    <lineage>
        <taxon>Bacteria</taxon>
        <taxon>Pseudomonadati</taxon>
        <taxon>Pseudomonadota</taxon>
        <taxon>Alphaproteobacteria</taxon>
        <taxon>Hyphomonadales</taxon>
        <taxon>Hyphomonadaceae</taxon>
        <taxon>Hyphomonas</taxon>
    </lineage>
</organism>
<protein>
    <submittedName>
        <fullName evidence="2">Alpha/beta fold family hydrolase</fullName>
    </submittedName>
</protein>
<dbReference type="eggNOG" id="COG0596">
    <property type="taxonomic scope" value="Bacteria"/>
</dbReference>
<dbReference type="PATRIC" id="fig|1280950.3.peg.2612"/>
<dbReference type="EMBL" id="ARYK01000006">
    <property type="protein sequence ID" value="KCZ90775.1"/>
    <property type="molecule type" value="Genomic_DNA"/>
</dbReference>